<dbReference type="InterPro" id="IPR025643">
    <property type="entry name" value="R2K_3"/>
</dbReference>
<feature type="domain" description="ATP-grasp" evidence="1">
    <location>
        <begin position="134"/>
        <end position="279"/>
    </location>
</feature>
<sequence length="301" mass="35706">MSILGFLFNCCEHDTTLPDASYQEEYDTLVKRGVRVFLFDLAQLEKKEPIVLPKTLEKIYLIYRGWMLSEEQYDTLYETLLEQKYQMVVDPYQYRECHYLDYWYTKLSRLTAKSVYSHGIPSDESIQQMLSKFGNQPIIVKDYVKSRKHEWYESCFIEDASNTEDAMKIIHNFIERQGDKFSGGLVLREYLDINKNGVHFKNHLPVTEEVRIFCYKNDPICFISYWSGDMWQMDRAFLDIIDRCAVLESPFYTIDLARTNSGKWVLIEVGDGQISHLRGYDVGRFYDGFLSLLMRDYDLYM</sequence>
<dbReference type="Pfam" id="PF14243">
    <property type="entry name" value="R2K_3"/>
    <property type="match status" value="1"/>
</dbReference>
<dbReference type="EMBL" id="DVMJ01000111">
    <property type="protein sequence ID" value="HIU14754.1"/>
    <property type="molecule type" value="Genomic_DNA"/>
</dbReference>
<proteinExistence type="predicted"/>
<evidence type="ECO:0000259" key="1">
    <source>
        <dbReference type="Pfam" id="PF14243"/>
    </source>
</evidence>
<reference evidence="2" key="2">
    <citation type="journal article" date="2021" name="PeerJ">
        <title>Extensive microbial diversity within the chicken gut microbiome revealed by metagenomics and culture.</title>
        <authorList>
            <person name="Gilroy R."/>
            <person name="Ravi A."/>
            <person name="Getino M."/>
            <person name="Pursley I."/>
            <person name="Horton D.L."/>
            <person name="Alikhan N.F."/>
            <person name="Baker D."/>
            <person name="Gharbi K."/>
            <person name="Hall N."/>
            <person name="Watson M."/>
            <person name="Adriaenssens E.M."/>
            <person name="Foster-Nyarko E."/>
            <person name="Jarju S."/>
            <person name="Secka A."/>
            <person name="Antonio M."/>
            <person name="Oren A."/>
            <person name="Chaudhuri R.R."/>
            <person name="La Ragione R."/>
            <person name="Hildebrand F."/>
            <person name="Pallen M.J."/>
        </authorList>
    </citation>
    <scope>NUCLEOTIDE SEQUENCE</scope>
    <source>
        <strain evidence="2">CHK195-11698</strain>
    </source>
</reference>
<evidence type="ECO:0000313" key="3">
    <source>
        <dbReference type="Proteomes" id="UP000824175"/>
    </source>
</evidence>
<accession>A0A9D1L1E8</accession>
<dbReference type="Proteomes" id="UP000824175">
    <property type="component" value="Unassembled WGS sequence"/>
</dbReference>
<reference evidence="2" key="1">
    <citation type="submission" date="2020-10" db="EMBL/GenBank/DDBJ databases">
        <authorList>
            <person name="Gilroy R."/>
        </authorList>
    </citation>
    <scope>NUCLEOTIDE SEQUENCE</scope>
    <source>
        <strain evidence="2">CHK195-11698</strain>
    </source>
</reference>
<evidence type="ECO:0000313" key="2">
    <source>
        <dbReference type="EMBL" id="HIU14754.1"/>
    </source>
</evidence>
<protein>
    <submittedName>
        <fullName evidence="2">ATP-grasp domain-containing protein</fullName>
    </submittedName>
</protein>
<name>A0A9D1L1E8_9FIRM</name>
<dbReference type="AlphaFoldDB" id="A0A9D1L1E8"/>
<organism evidence="2 3">
    <name type="scientific">Candidatus Fimiplasma intestinipullorum</name>
    <dbReference type="NCBI Taxonomy" id="2840825"/>
    <lineage>
        <taxon>Bacteria</taxon>
        <taxon>Bacillati</taxon>
        <taxon>Bacillota</taxon>
        <taxon>Clostridia</taxon>
        <taxon>Eubacteriales</taxon>
        <taxon>Candidatus Fimiplasma</taxon>
    </lineage>
</organism>
<gene>
    <name evidence="2" type="ORF">IAD15_11925</name>
</gene>
<comment type="caution">
    <text evidence="2">The sequence shown here is derived from an EMBL/GenBank/DDBJ whole genome shotgun (WGS) entry which is preliminary data.</text>
</comment>